<gene>
    <name evidence="1" type="ORF">PENFLA_c019G00440</name>
</gene>
<evidence type="ECO:0000313" key="2">
    <source>
        <dbReference type="Proteomes" id="UP000191342"/>
    </source>
</evidence>
<organism evidence="1 2">
    <name type="scientific">Penicillium flavigenum</name>
    <dbReference type="NCBI Taxonomy" id="254877"/>
    <lineage>
        <taxon>Eukaryota</taxon>
        <taxon>Fungi</taxon>
        <taxon>Dikarya</taxon>
        <taxon>Ascomycota</taxon>
        <taxon>Pezizomycotina</taxon>
        <taxon>Eurotiomycetes</taxon>
        <taxon>Eurotiomycetidae</taxon>
        <taxon>Eurotiales</taxon>
        <taxon>Aspergillaceae</taxon>
        <taxon>Penicillium</taxon>
    </lineage>
</organism>
<comment type="caution">
    <text evidence="1">The sequence shown here is derived from an EMBL/GenBank/DDBJ whole genome shotgun (WGS) entry which is preliminary data.</text>
</comment>
<sequence length="110" mass="12002">MVALGSQWPPLSGGRENSARNINERILDANYDVIVKLGDSDSVKRFRTQTPAEITKIAEKARVKAAKEGDKAEITQISWLVLPEGKKSGSLIVEFTLPHTTNNIIDTGAL</sequence>
<dbReference type="AlphaFoldDB" id="A0A1V6SYS9"/>
<keyword evidence="2" id="KW-1185">Reference proteome</keyword>
<dbReference type="EMBL" id="MLQL01000019">
    <property type="protein sequence ID" value="OQE19238.1"/>
    <property type="molecule type" value="Genomic_DNA"/>
</dbReference>
<accession>A0A1V6SYS9</accession>
<reference evidence="2" key="1">
    <citation type="journal article" date="2017" name="Nat. Microbiol.">
        <title>Global analysis of biosynthetic gene clusters reveals vast potential of secondary metabolite production in Penicillium species.</title>
        <authorList>
            <person name="Nielsen J.C."/>
            <person name="Grijseels S."/>
            <person name="Prigent S."/>
            <person name="Ji B."/>
            <person name="Dainat J."/>
            <person name="Nielsen K.F."/>
            <person name="Frisvad J.C."/>
            <person name="Workman M."/>
            <person name="Nielsen J."/>
        </authorList>
    </citation>
    <scope>NUCLEOTIDE SEQUENCE [LARGE SCALE GENOMIC DNA]</scope>
    <source>
        <strain evidence="2">IBT 14082</strain>
    </source>
</reference>
<evidence type="ECO:0000313" key="1">
    <source>
        <dbReference type="EMBL" id="OQE19238.1"/>
    </source>
</evidence>
<proteinExistence type="predicted"/>
<dbReference type="STRING" id="254877.A0A1V6SYS9"/>
<dbReference type="Proteomes" id="UP000191342">
    <property type="component" value="Unassembled WGS sequence"/>
</dbReference>
<protein>
    <submittedName>
        <fullName evidence="1">Uncharacterized protein</fullName>
    </submittedName>
</protein>
<name>A0A1V6SYS9_9EURO</name>